<feature type="transmembrane region" description="Helical" evidence="1">
    <location>
        <begin position="12"/>
        <end position="32"/>
    </location>
</feature>
<feature type="transmembrane region" description="Helical" evidence="1">
    <location>
        <begin position="262"/>
        <end position="281"/>
    </location>
</feature>
<dbReference type="Pfam" id="PF02588">
    <property type="entry name" value="YitT_membrane"/>
    <property type="match status" value="1"/>
</dbReference>
<dbReference type="InterPro" id="IPR003740">
    <property type="entry name" value="YitT"/>
</dbReference>
<keyword evidence="1" id="KW-1133">Transmembrane helix</keyword>
<evidence type="ECO:0000313" key="2">
    <source>
        <dbReference type="EMBL" id="WAN63048.1"/>
    </source>
</evidence>
<accession>A0ABY7BRF7</accession>
<dbReference type="Proteomes" id="UP001164727">
    <property type="component" value="Chromosome"/>
</dbReference>
<feature type="transmembrane region" description="Helical" evidence="1">
    <location>
        <begin position="213"/>
        <end position="237"/>
    </location>
</feature>
<evidence type="ECO:0000256" key="1">
    <source>
        <dbReference type="SAM" id="Phobius"/>
    </source>
</evidence>
<feature type="transmembrane region" description="Helical" evidence="1">
    <location>
        <begin position="170"/>
        <end position="193"/>
    </location>
</feature>
<dbReference type="EMBL" id="CP114006">
    <property type="protein sequence ID" value="WAN63048.1"/>
    <property type="molecule type" value="Genomic_DNA"/>
</dbReference>
<reference evidence="2 3" key="1">
    <citation type="journal article" date="2023" name="Microbiol. Resour. Announc.">
        <title>Complete Genome of 'Candidatus Phytoplasma rubi' RS, a Phytopathogenic Bacterium Associated with Rubus Stunt Disease.</title>
        <authorList>
            <person name="Duckeck D."/>
            <person name="Zubert C."/>
            <person name="Bohm J.W."/>
            <person name="Carminati G."/>
            <person name="Schneider B."/>
            <person name="Kube M."/>
        </authorList>
    </citation>
    <scope>NUCLEOTIDE SEQUENCE [LARGE SCALE GENOMIC DNA]</scope>
    <source>
        <strain evidence="2 3">RS</strain>
    </source>
</reference>
<evidence type="ECO:0000313" key="3">
    <source>
        <dbReference type="Proteomes" id="UP001164727"/>
    </source>
</evidence>
<proteinExistence type="predicted"/>
<feature type="transmembrane region" description="Helical" evidence="1">
    <location>
        <begin position="103"/>
        <end position="121"/>
    </location>
</feature>
<keyword evidence="3" id="KW-1185">Reference proteome</keyword>
<keyword evidence="1" id="KW-0812">Transmembrane</keyword>
<organism evidence="2 3">
    <name type="scientific">Candidatus Phytoplasma rubi</name>
    <dbReference type="NCBI Taxonomy" id="399025"/>
    <lineage>
        <taxon>Bacteria</taxon>
        <taxon>Bacillati</taxon>
        <taxon>Mycoplasmatota</taxon>
        <taxon>Mollicutes</taxon>
        <taxon>Acholeplasmatales</taxon>
        <taxon>Acholeplasmataceae</taxon>
        <taxon>Candidatus Phytoplasma</taxon>
        <taxon>16SrV (Elm yellows group)</taxon>
    </lineage>
</organism>
<name>A0ABY7BRF7_9MOLU</name>
<sequence>MEKNKNKHNKKTQFVFFLFIILSFIMLILGFLTSDLLKLNNVWFLQQMENFIGMLLLISVIYFFVLPEKFIIGGLESNLIFLDQIFFFDKKNQKQKYFFSQNNKIIIIRSLILLFAVFNAFKETPNSTKILISSIIFSVLFSFILKLFNHYNIKQNLILRKFPEFIQKNIYLRLFVSSIITSLTLGITCGIIFKNHYSTAGTEVIFMYVSHLYRWPLSTILFIIDGSSILLSFIMNLSRSIKKNNKKNINNKKNFSNTRNVVIKYFFSILIFLITISIIRFRTIKKI</sequence>
<dbReference type="RefSeq" id="WP_268849902.1">
    <property type="nucleotide sequence ID" value="NZ_CP114006.1"/>
</dbReference>
<feature type="transmembrane region" description="Helical" evidence="1">
    <location>
        <begin position="127"/>
        <end position="149"/>
    </location>
</feature>
<protein>
    <submittedName>
        <fullName evidence="2">YitT family protein</fullName>
    </submittedName>
</protein>
<gene>
    <name evidence="2" type="ORF">RS022_00370</name>
</gene>
<feature type="transmembrane region" description="Helical" evidence="1">
    <location>
        <begin position="52"/>
        <end position="82"/>
    </location>
</feature>
<keyword evidence="1" id="KW-0472">Membrane</keyword>